<feature type="binding site" evidence="11">
    <location>
        <position position="483"/>
    </location>
    <ligand>
        <name>Zn(2+)</name>
        <dbReference type="ChEBI" id="CHEBI:29105"/>
        <label>1</label>
    </ligand>
</feature>
<feature type="binding site" evidence="11">
    <location>
        <position position="510"/>
    </location>
    <ligand>
        <name>Zn(2+)</name>
        <dbReference type="ChEBI" id="CHEBI:29105"/>
        <label>2</label>
    </ligand>
</feature>
<keyword evidence="1 11" id="KW-0639">Primosome</keyword>
<dbReference type="Pfam" id="PF17764">
    <property type="entry name" value="PriA_3primeBD"/>
    <property type="match status" value="1"/>
</dbReference>
<dbReference type="GO" id="GO:0005524">
    <property type="term" value="F:ATP binding"/>
    <property type="evidence" value="ECO:0007669"/>
    <property type="project" value="UniProtKB-UniRule"/>
</dbReference>
<dbReference type="InterPro" id="IPR041222">
    <property type="entry name" value="PriA_3primeBD"/>
</dbReference>
<dbReference type="PANTHER" id="PTHR30580:SF0">
    <property type="entry name" value="PRIMOSOMAL PROTEIN N"/>
    <property type="match status" value="1"/>
</dbReference>
<evidence type="ECO:0000256" key="11">
    <source>
        <dbReference type="HAMAP-Rule" id="MF_00983"/>
    </source>
</evidence>
<accession>D7CY67</accession>
<dbReference type="InterPro" id="IPR027417">
    <property type="entry name" value="P-loop_NTPase"/>
</dbReference>
<evidence type="ECO:0000259" key="14">
    <source>
        <dbReference type="Pfam" id="PF18319"/>
    </source>
</evidence>
<comment type="function">
    <text evidence="11">Initiates the restart of stalled replication forks, which reloads the replicative helicase on sites other than the origin of replication. Recognizes and binds to abandoned replication forks and remodels them to uncover a helicase loading site. Promotes assembly of the primosome at these replication forks.</text>
</comment>
<feature type="binding site" evidence="11">
    <location>
        <position position="523"/>
    </location>
    <ligand>
        <name>Zn(2+)</name>
        <dbReference type="ChEBI" id="CHEBI:29105"/>
        <label>1</label>
    </ligand>
</feature>
<proteinExistence type="inferred from homology"/>
<keyword evidence="6" id="KW-0347">Helicase</keyword>
<reference evidence="16" key="1">
    <citation type="submission" date="2010-05" db="EMBL/GenBank/DDBJ databases">
        <title>The complete genome of Truepera radiovictris DSM 17093.</title>
        <authorList>
            <consortium name="US DOE Joint Genome Institute (JGI-PGF)"/>
            <person name="Lucas S."/>
            <person name="Copeland A."/>
            <person name="Lapidus A."/>
            <person name="Glavina del Rio T."/>
            <person name="Dalin E."/>
            <person name="Tice H."/>
            <person name="Bruce D."/>
            <person name="Goodwin L."/>
            <person name="Pitluck S."/>
            <person name="Kyrpides N."/>
            <person name="Mavromatis K."/>
            <person name="Ovchinnikova G."/>
            <person name="Munk A.C."/>
            <person name="Detter J.C."/>
            <person name="Han C."/>
            <person name="Tapia R."/>
            <person name="Land M."/>
            <person name="Hauser L."/>
            <person name="Markowitz V."/>
            <person name="Cheng J.-F."/>
            <person name="Hugenholtz P."/>
            <person name="Woyke T."/>
            <person name="Wu D."/>
            <person name="Tindall B."/>
            <person name="Pomrenke H.G."/>
            <person name="Brambilla E."/>
            <person name="Klenk H.-P."/>
            <person name="Eisen J.A."/>
        </authorList>
    </citation>
    <scope>NUCLEOTIDE SEQUENCE [LARGE SCALE GENOMIC DNA]</scope>
    <source>
        <strain evidence="16">DSM 17093 / CIP 108686 / LMG 22925 / RQ-24</strain>
    </source>
</reference>
<dbReference type="Gene3D" id="3.40.50.300">
    <property type="entry name" value="P-loop containing nucleotide triphosphate hydrolases"/>
    <property type="match status" value="1"/>
</dbReference>
<keyword evidence="16" id="KW-1185">Reference proteome</keyword>
<dbReference type="GO" id="GO:0043138">
    <property type="term" value="F:3'-5' DNA helicase activity"/>
    <property type="evidence" value="ECO:0007669"/>
    <property type="project" value="TreeGrafter"/>
</dbReference>
<dbReference type="NCBIfam" id="TIGR00595">
    <property type="entry name" value="priA"/>
    <property type="match status" value="1"/>
</dbReference>
<feature type="binding site" evidence="11">
    <location>
        <position position="492"/>
    </location>
    <ligand>
        <name>Zn(2+)</name>
        <dbReference type="ChEBI" id="CHEBI:29105"/>
        <label>2</label>
    </ligand>
</feature>
<comment type="similarity">
    <text evidence="11">Belongs to the helicase family. PriA subfamily.</text>
</comment>
<dbReference type="PANTHER" id="PTHR30580">
    <property type="entry name" value="PRIMOSOMAL PROTEIN N"/>
    <property type="match status" value="1"/>
</dbReference>
<evidence type="ECO:0000256" key="4">
    <source>
        <dbReference type="ARBA" id="ARBA00022741"/>
    </source>
</evidence>
<evidence type="ECO:0000259" key="12">
    <source>
        <dbReference type="Pfam" id="PF17764"/>
    </source>
</evidence>
<dbReference type="GO" id="GO:0006269">
    <property type="term" value="P:DNA replication, synthesis of primer"/>
    <property type="evidence" value="ECO:0007669"/>
    <property type="project" value="UniProtKB-KW"/>
</dbReference>
<evidence type="ECO:0000256" key="7">
    <source>
        <dbReference type="ARBA" id="ARBA00022833"/>
    </source>
</evidence>
<keyword evidence="9 11" id="KW-0238">DNA-binding</keyword>
<dbReference type="InterPro" id="IPR041236">
    <property type="entry name" value="PriA_C"/>
</dbReference>
<evidence type="ECO:0000256" key="5">
    <source>
        <dbReference type="ARBA" id="ARBA00022801"/>
    </source>
</evidence>
<sequence length="764" mass="80895">MVPAPPRNTLPQAASAVRAEVALRVALPLPLPPFSFLPPHGAPLPALGSRVAVPWQGGVRVGLVVAYEALRGGAGLELRELIGALEPHPFVTEVALAVLTRLAEHTCAPLGTVLANFLPTGLHEALQHEVRLLAPVAGGVAGLTEAWCDARGVPPHTLEALRRGGLLEERVRVSPPQVQRLVPLKRADAELAGKPREAQRRALAALWALGAAESAAALARDADAPESAVRALVKKGYAGYRALPAPPPPLPYAVAAEAPSAPLGAETLPSDPLVSVSGGSREARLRRLVPQLRADLAAGGSVLVLAPEGALLHAAGACLGAYLPVLTLSGELPDAQRARVWEACARGEPVVLLGTYVALFAPLRHLARVVVLEESSGAYKLASGCRAFVPTAARFLAEAAAVPLVLADALASPETHLKTAAQARLTLPKGPPRVHLVDLREGGGWPLSTDLVRVLKQVAERERQAVLLAPRRGFSAALRCAACDFLAMCPNCDLPLRYHRERYVLRCHQCAHAERAPDTCPSCGSPALSPTRAAGTQWVAAEVAKLLPGFLIRRFDADKRDDLSALLAGAPGVLVATTAALRAPPLPNVSLVAVTLLDAFLNMGDFRAEEEAYRLLLNLAELAPARRPLTLIQTFQSDHPLLQAYTQGADEAFLEALLARRRRFRYPPFAALAKVQISARQSAVAEREAAWLAGALRTAGVAADELLGPSPAPVARVKNLYSYHLFVRTEPERLTSALAPALAYQGAARVRIDVDPRDVAGFLD</sequence>
<evidence type="ECO:0000256" key="2">
    <source>
        <dbReference type="ARBA" id="ARBA00022705"/>
    </source>
</evidence>
<dbReference type="GO" id="GO:0006270">
    <property type="term" value="P:DNA replication initiation"/>
    <property type="evidence" value="ECO:0007669"/>
    <property type="project" value="TreeGrafter"/>
</dbReference>
<reference evidence="15 16" key="2">
    <citation type="journal article" date="2011" name="Stand. Genomic Sci.">
        <title>Complete genome sequence of Truepera radiovictrix type strain (RQ-24).</title>
        <authorList>
            <person name="Ivanova N."/>
            <person name="Rohde C."/>
            <person name="Munk C."/>
            <person name="Nolan M."/>
            <person name="Lucas S."/>
            <person name="Del Rio T.G."/>
            <person name="Tice H."/>
            <person name="Deshpande S."/>
            <person name="Cheng J.F."/>
            <person name="Tapia R."/>
            <person name="Han C."/>
            <person name="Goodwin L."/>
            <person name="Pitluck S."/>
            <person name="Liolios K."/>
            <person name="Mavromatis K."/>
            <person name="Mikhailova N."/>
            <person name="Pati A."/>
            <person name="Chen A."/>
            <person name="Palaniappan K."/>
            <person name="Land M."/>
            <person name="Hauser L."/>
            <person name="Chang Y.J."/>
            <person name="Jeffries C.D."/>
            <person name="Brambilla E."/>
            <person name="Rohde M."/>
            <person name="Goker M."/>
            <person name="Tindall B.J."/>
            <person name="Woyke T."/>
            <person name="Bristow J."/>
            <person name="Eisen J.A."/>
            <person name="Markowitz V."/>
            <person name="Hugenholtz P."/>
            <person name="Kyrpides N.C."/>
            <person name="Klenk H.P."/>
            <person name="Lapidus A."/>
        </authorList>
    </citation>
    <scope>NUCLEOTIDE SEQUENCE [LARGE SCALE GENOMIC DNA]</scope>
    <source>
        <strain evidence="16">DSM 17093 / CIP 108686 / LMG 22925 / RQ-24</strain>
    </source>
</reference>
<evidence type="ECO:0000313" key="15">
    <source>
        <dbReference type="EMBL" id="ADI14706.1"/>
    </source>
</evidence>
<dbReference type="GO" id="GO:1990077">
    <property type="term" value="C:primosome complex"/>
    <property type="evidence" value="ECO:0007669"/>
    <property type="project" value="UniProtKB-UniRule"/>
</dbReference>
<dbReference type="SUPFAM" id="SSF52540">
    <property type="entry name" value="P-loop containing nucleoside triphosphate hydrolases"/>
    <property type="match status" value="1"/>
</dbReference>
<dbReference type="GO" id="GO:0008270">
    <property type="term" value="F:zinc ion binding"/>
    <property type="evidence" value="ECO:0007669"/>
    <property type="project" value="UniProtKB-UniRule"/>
</dbReference>
<dbReference type="Pfam" id="PF18319">
    <property type="entry name" value="Zn_ribbon_PriA"/>
    <property type="match status" value="1"/>
</dbReference>
<evidence type="ECO:0000256" key="3">
    <source>
        <dbReference type="ARBA" id="ARBA00022723"/>
    </source>
</evidence>
<name>D7CY67_TRURR</name>
<dbReference type="InterPro" id="IPR005259">
    <property type="entry name" value="PriA"/>
</dbReference>
<keyword evidence="8 11" id="KW-0067">ATP-binding</keyword>
<feature type="domain" description="Primosomal protein N C-terminal" evidence="13">
    <location>
        <begin position="668"/>
        <end position="756"/>
    </location>
</feature>
<protein>
    <recommendedName>
        <fullName evidence="11">Probable replication restart protein PriA</fullName>
    </recommendedName>
    <alternativeName>
        <fullName evidence="11">Putative ATP-dependent DNA helicase PriA</fullName>
    </alternativeName>
</protein>
<comment type="cofactor">
    <cofactor evidence="11">
        <name>Zn(2+)</name>
        <dbReference type="ChEBI" id="CHEBI:29105"/>
    </cofactor>
    <text evidence="11">Binds 2 zinc ions per subunit.</text>
</comment>
<dbReference type="GO" id="GO:0016787">
    <property type="term" value="F:hydrolase activity"/>
    <property type="evidence" value="ECO:0007669"/>
    <property type="project" value="UniProtKB-KW"/>
</dbReference>
<evidence type="ECO:0000256" key="8">
    <source>
        <dbReference type="ARBA" id="ARBA00022840"/>
    </source>
</evidence>
<feature type="domain" description="Primosomal protein N' 3' DNA-binding" evidence="12">
    <location>
        <begin position="24"/>
        <end position="119"/>
    </location>
</feature>
<dbReference type="EMBL" id="CP002049">
    <property type="protein sequence ID" value="ADI14706.1"/>
    <property type="molecule type" value="Genomic_DNA"/>
</dbReference>
<dbReference type="Proteomes" id="UP000000379">
    <property type="component" value="Chromosome"/>
</dbReference>
<dbReference type="InterPro" id="IPR040498">
    <property type="entry name" value="PriA_CRR"/>
</dbReference>
<evidence type="ECO:0000313" key="16">
    <source>
        <dbReference type="Proteomes" id="UP000000379"/>
    </source>
</evidence>
<dbReference type="Gene3D" id="3.40.1440.60">
    <property type="entry name" value="PriA, 3(prime) DNA-binding domain"/>
    <property type="match status" value="1"/>
</dbReference>
<comment type="subunit">
    <text evidence="11">Component of the replication restart primosome.</text>
</comment>
<dbReference type="AlphaFoldDB" id="D7CY67"/>
<dbReference type="GO" id="GO:0006310">
    <property type="term" value="P:DNA recombination"/>
    <property type="evidence" value="ECO:0007669"/>
    <property type="project" value="InterPro"/>
</dbReference>
<keyword evidence="5" id="KW-0378">Hydrolase</keyword>
<keyword evidence="7 11" id="KW-0862">Zinc</keyword>
<dbReference type="GO" id="GO:0003677">
    <property type="term" value="F:DNA binding"/>
    <property type="evidence" value="ECO:0007669"/>
    <property type="project" value="UniProtKB-UniRule"/>
</dbReference>
<evidence type="ECO:0000256" key="10">
    <source>
        <dbReference type="ARBA" id="ARBA00023235"/>
    </source>
</evidence>
<comment type="caution">
    <text evidence="11">As this protein does not have any detectable helicase domains, it probably does not have helicase activity.</text>
</comment>
<evidence type="ECO:0000256" key="9">
    <source>
        <dbReference type="ARBA" id="ARBA00023125"/>
    </source>
</evidence>
<keyword evidence="4 11" id="KW-0547">Nucleotide-binding</keyword>
<dbReference type="STRING" id="649638.Trad_1587"/>
<dbReference type="eggNOG" id="COG1198">
    <property type="taxonomic scope" value="Bacteria"/>
</dbReference>
<dbReference type="GO" id="GO:0006302">
    <property type="term" value="P:double-strand break repair"/>
    <property type="evidence" value="ECO:0007669"/>
    <property type="project" value="InterPro"/>
</dbReference>
<evidence type="ECO:0000256" key="6">
    <source>
        <dbReference type="ARBA" id="ARBA00022806"/>
    </source>
</evidence>
<evidence type="ECO:0000259" key="13">
    <source>
        <dbReference type="Pfam" id="PF18074"/>
    </source>
</evidence>
<dbReference type="InterPro" id="IPR042115">
    <property type="entry name" value="PriA_3primeBD_sf"/>
</dbReference>
<feature type="domain" description="PriA DNA helicase Cys-rich region (CRR)" evidence="14">
    <location>
        <begin position="489"/>
        <end position="515"/>
    </location>
</feature>
<keyword evidence="10" id="KW-0413">Isomerase</keyword>
<keyword evidence="2 11" id="KW-0235">DNA replication</keyword>
<feature type="binding site" evidence="11">
    <location>
        <position position="520"/>
    </location>
    <ligand>
        <name>Zn(2+)</name>
        <dbReference type="ChEBI" id="CHEBI:29105"/>
        <label>1</label>
    </ligand>
</feature>
<dbReference type="KEGG" id="tra:Trad_1587"/>
<feature type="binding site" evidence="11">
    <location>
        <position position="507"/>
    </location>
    <ligand>
        <name>Zn(2+)</name>
        <dbReference type="ChEBI" id="CHEBI:29105"/>
        <label>2</label>
    </ligand>
</feature>
<organism evidence="15 16">
    <name type="scientific">Truepera radiovictrix (strain DSM 17093 / CIP 108686 / LMG 22925 / RQ-24)</name>
    <dbReference type="NCBI Taxonomy" id="649638"/>
    <lineage>
        <taxon>Bacteria</taxon>
        <taxon>Thermotogati</taxon>
        <taxon>Deinococcota</taxon>
        <taxon>Deinococci</taxon>
        <taxon>Trueperales</taxon>
        <taxon>Trueperaceae</taxon>
        <taxon>Truepera</taxon>
    </lineage>
</organism>
<feature type="binding site" evidence="11">
    <location>
        <position position="480"/>
    </location>
    <ligand>
        <name>Zn(2+)</name>
        <dbReference type="ChEBI" id="CHEBI:29105"/>
        <label>1</label>
    </ligand>
</feature>
<keyword evidence="3 11" id="KW-0479">Metal-binding</keyword>
<evidence type="ECO:0000256" key="1">
    <source>
        <dbReference type="ARBA" id="ARBA00022515"/>
    </source>
</evidence>
<dbReference type="HOGENOM" id="CLU_013353_2_0_0"/>
<dbReference type="Pfam" id="PF18074">
    <property type="entry name" value="PriA_C"/>
    <property type="match status" value="1"/>
</dbReference>
<feature type="binding site" evidence="11">
    <location>
        <position position="489"/>
    </location>
    <ligand>
        <name>Zn(2+)</name>
        <dbReference type="ChEBI" id="CHEBI:29105"/>
        <label>2</label>
    </ligand>
</feature>
<gene>
    <name evidence="11" type="primary">priA</name>
    <name evidence="15" type="ordered locus">Trad_1587</name>
</gene>
<dbReference type="HAMAP" id="MF_00983">
    <property type="entry name" value="PriA"/>
    <property type="match status" value="1"/>
</dbReference>